<dbReference type="EMBL" id="CM056786">
    <property type="protein sequence ID" value="KAJ8729588.1"/>
    <property type="molecule type" value="Genomic_DNA"/>
</dbReference>
<accession>A0ACC2QZV3</accession>
<dbReference type="Proteomes" id="UP001231649">
    <property type="component" value="Chromosome 10"/>
</dbReference>
<evidence type="ECO:0000313" key="2">
    <source>
        <dbReference type="Proteomes" id="UP001231649"/>
    </source>
</evidence>
<gene>
    <name evidence="1" type="ORF">PYW08_001169</name>
</gene>
<organism evidence="1 2">
    <name type="scientific">Mythimna loreyi</name>
    <dbReference type="NCBI Taxonomy" id="667449"/>
    <lineage>
        <taxon>Eukaryota</taxon>
        <taxon>Metazoa</taxon>
        <taxon>Ecdysozoa</taxon>
        <taxon>Arthropoda</taxon>
        <taxon>Hexapoda</taxon>
        <taxon>Insecta</taxon>
        <taxon>Pterygota</taxon>
        <taxon>Neoptera</taxon>
        <taxon>Endopterygota</taxon>
        <taxon>Lepidoptera</taxon>
        <taxon>Glossata</taxon>
        <taxon>Ditrysia</taxon>
        <taxon>Noctuoidea</taxon>
        <taxon>Noctuidae</taxon>
        <taxon>Noctuinae</taxon>
        <taxon>Hadenini</taxon>
        <taxon>Mythimna</taxon>
    </lineage>
</organism>
<protein>
    <submittedName>
        <fullName evidence="1">Uncharacterized protein</fullName>
    </submittedName>
</protein>
<sequence length="1181" mass="127748">MVGVGVAEGGGGGGGPGDGYYGEYYPPEQYYVPQEMCPHPQQHPQHAHMCTVLPEYGGMPVVPSGTMMPPMMPPVLDENMRHYLVHAQAHPHHAAHHQPQHHQPQHHQPPPHHQPPHHYAPPTNGTGGPPHYYSAGYTPHFHHVPHHMQHSPPPPAVYQKDERTQRQYSKLKQKLERKQTNRNNGIDANSGASTPSLSPRKELNGRAGSSSGASSGGSGASSGSSLPSSGPSSGASTVGGAGSGGTTSSGAWSEEGEASSAETSVQGDGSAAASVQGDGEPEDETDAQAILDMFAARRTPQITDVSSTSALVIWNLPVPEDVIVPNGELTYDLLLADRGGRYKAIYSGQSLTCRVRDLKPGYEYSVCLQIRAGKLDATSASATFRAPPAPPDQMPAPRINQRARTSLLLRWNTATDNGARLLNYVLEMDDGSGFVEITRPRTRQHTVNNLRPQTRYRFRIAAVNECGRGEWSEETVAWTTGSPPPAPAPPALTSATSDSLVLGWERRADEEFTLQMDDAARGHGFLPVYSGPDRSYVCTGLYRATDYRFRLRSETVDGQGPWSVEVTYRTQPERPGPPGRPSPKGRIHSRAFRFRWEPPVDDGGAAIDCYTLELDAGDGFRPAYRGPEREANCDRLLPGTPYRARVRCSNEVGVSEWSASETVTTEPAVPAAPDAPAPAAEPRSTLAALRWRPPDCTGGTPLTEYRVEIVDAADTDGTARLAYQGLDCECVVRELMPGREYRTWVTAHNRVGASPASPALTFSTAAAAPDAPDTPTAQLEGARAARLEWTPPRDNGAPVLDYRLEMSATNVDDAFSEVYRGVETSYLVERLVPFSPYFFRVCATNSAGRGLWSGVRDVLTPRAPPAAPAGLRHEATADSLRLHWRVPAAHGADVLRYRVEVGDAAFDTDGPAPERLVQGLAPDTTYRVRVAALNELGLGDWSDELRASTRPPPPAPPALRCVQAQHNYLRLEWPAAGGEGAQYCVEMRSLEARDFRPVYRGSARACKVKKLREASTYAFRIRASDERGGRGAWGAPLEARTLAAPPPAPRAPAVLQPLPRAALVTWDALDDADYVLQCARTRDNVYKEVYSGRETQFQMEELEAGAEYLVRVCCVRGGLAGAWSAASRLAVAAPAPAPRPRRARPARALQPGHVAIMIAAAFLLLAVCVAVLLQRLVEPRP</sequence>
<reference evidence="1" key="1">
    <citation type="submission" date="2023-03" db="EMBL/GenBank/DDBJ databases">
        <title>Chromosome-level genomes of two armyworms, Mythimna separata and Mythimna loreyi, provide insights into the biosynthesis and reception of sex pheromones.</title>
        <authorList>
            <person name="Zhao H."/>
        </authorList>
    </citation>
    <scope>NUCLEOTIDE SEQUENCE</scope>
    <source>
        <strain evidence="1">BeijingLab</strain>
    </source>
</reference>
<comment type="caution">
    <text evidence="1">The sequence shown here is derived from an EMBL/GenBank/DDBJ whole genome shotgun (WGS) entry which is preliminary data.</text>
</comment>
<name>A0ACC2QZV3_9NEOP</name>
<evidence type="ECO:0000313" key="1">
    <source>
        <dbReference type="EMBL" id="KAJ8729588.1"/>
    </source>
</evidence>
<proteinExistence type="predicted"/>
<keyword evidence="2" id="KW-1185">Reference proteome</keyword>